<dbReference type="AlphaFoldDB" id="A0A517T9J6"/>
<dbReference type="PANTHER" id="PTHR30441:SF8">
    <property type="entry name" value="DUF748 DOMAIN-CONTAINING PROTEIN"/>
    <property type="match status" value="1"/>
</dbReference>
<proteinExistence type="predicted"/>
<feature type="region of interest" description="Disordered" evidence="1">
    <location>
        <begin position="271"/>
        <end position="296"/>
    </location>
</feature>
<dbReference type="InterPro" id="IPR052894">
    <property type="entry name" value="AsmA-related"/>
</dbReference>
<reference evidence="2 3" key="1">
    <citation type="submission" date="2019-02" db="EMBL/GenBank/DDBJ databases">
        <title>Deep-cultivation of Planctomycetes and their phenomic and genomic characterization uncovers novel biology.</title>
        <authorList>
            <person name="Wiegand S."/>
            <person name="Jogler M."/>
            <person name="Boedeker C."/>
            <person name="Pinto D."/>
            <person name="Vollmers J."/>
            <person name="Rivas-Marin E."/>
            <person name="Kohn T."/>
            <person name="Peeters S.H."/>
            <person name="Heuer A."/>
            <person name="Rast P."/>
            <person name="Oberbeckmann S."/>
            <person name="Bunk B."/>
            <person name="Jeske O."/>
            <person name="Meyerdierks A."/>
            <person name="Storesund J.E."/>
            <person name="Kallscheuer N."/>
            <person name="Luecker S."/>
            <person name="Lage O.M."/>
            <person name="Pohl T."/>
            <person name="Merkel B.J."/>
            <person name="Hornburger P."/>
            <person name="Mueller R.-W."/>
            <person name="Bruemmer F."/>
            <person name="Labrenz M."/>
            <person name="Spormann A.M."/>
            <person name="Op den Camp H."/>
            <person name="Overmann J."/>
            <person name="Amann R."/>
            <person name="Jetten M.S.M."/>
            <person name="Mascher T."/>
            <person name="Medema M.H."/>
            <person name="Devos D.P."/>
            <person name="Kaster A.-K."/>
            <person name="Ovreas L."/>
            <person name="Rohde M."/>
            <person name="Galperin M.Y."/>
            <person name="Jogler C."/>
        </authorList>
    </citation>
    <scope>NUCLEOTIDE SEQUENCE [LARGE SCALE GENOMIC DNA]</scope>
    <source>
        <strain evidence="2 3">V22</strain>
    </source>
</reference>
<dbReference type="Proteomes" id="UP000319976">
    <property type="component" value="Chromosome"/>
</dbReference>
<dbReference type="KEGG" id="chya:V22_22870"/>
<protein>
    <submittedName>
        <fullName evidence="2">Uncharacterized protein</fullName>
    </submittedName>
</protein>
<dbReference type="PROSITE" id="PS51257">
    <property type="entry name" value="PROKAR_LIPOPROTEIN"/>
    <property type="match status" value="1"/>
</dbReference>
<dbReference type="RefSeq" id="WP_145262709.1">
    <property type="nucleotide sequence ID" value="NZ_CP036316.1"/>
</dbReference>
<dbReference type="EMBL" id="CP036316">
    <property type="protein sequence ID" value="QDT65041.1"/>
    <property type="molecule type" value="Genomic_DNA"/>
</dbReference>
<dbReference type="OrthoDB" id="223541at2"/>
<sequence length="1147" mass="126499">MRLRLPKGTFRSAFLLCLLIAGAGACAFYYYREHCDELLRDLTQSQLQEMFPGAVVQLDDAHFDWDEHIEVRNLSFRTVSQKQIGDPQPSADSPAVLIPDTIIEIDRKELLKNYRVDVRSIRLVNPKIELTRFPDGTWSASDLFPKARETSGPNPAIKIENATVSIKLLQTGNVKPLVLTFTGANLHLLPNGTHQFLLNGETTVQQETRCRIDGRFDVAHKTWRLDGNVDGIRTTGGLAGFLLASNPTLGDKVAGLNERIARETSDLEFGRPVPSPIRTVSQSEELTSPPRSRDGVELLLNGTPQHDRRVPNFGVEAVVDVKFALEKSSSDQPLDYDVSLICRDGRIDNPLLPFPLEKLNGELSYADGKLNIKKLEARHGTTQLSVHGNCNKVADNPTGRLHFKLTDLQLGRDLVARMPPQMHGLQELLEKLRPEGSGDISVDLVRDGGAAWRPENFLAVAKQMSALPIVFPYLVRNVTGTIRQTGKDKVAINFEGKAGDFPVSAKGVVAKIGQPVEVAVQINVPHAVLDQTALDALRPDIQNVVTTMGAGGSGNINLKLYRPSVMEAPLQWVLDVGIGDGYVNYKGFPYAIEHITGRLQFDSVTRVWSFENLSGVHGQSPILGAGQFRPEGEQDRLLLTIKAEQVPLAADLYNAVPDELKKSWSRLRPEGRIQNLTAIVDWVPGTPAVVTLPEINVVNGHILHRDFPYAIDQVASRMNYKPGRLTIEEFSGIHGQTPIQANGFIEYNDAGAWRLRLDRLTADRFHADQSFRQAIAGNFRSAVESLNPRGPMNLGGVLELRGTPDENGPVSAAWNLDSRFQSIDFNAGTPVTNAGGRVSSRGTFDGVEAEINASFAIDQATVLEHQVRNMRGPVSYRDQKLVVGSERVFNTQQRQGAAVPTSERVSGDFIGGRLTLDAMMRTEGEYRYASRVTLSGGRVENYSREYWQGARNLEGVVNAWTDISGKAVDPTGQSFRGKGQFEISPAALYELPALVQTFKVLNFAPPDSTAFKYAFADFRLDDQHVIFDQIDFVGDAISLRGRGTATYEKQLNLNFVSMRPKTRLPIPIVDSFLTQATAGWVGVQIRGDVGAPSARVVAAPALDSAFQRLIDVLEPSENSRPSEFRIPGIPSVSLPQEFRRRTTNRTW</sequence>
<name>A0A517T9J6_9PLAN</name>
<keyword evidence="3" id="KW-1185">Reference proteome</keyword>
<accession>A0A517T9J6</accession>
<evidence type="ECO:0000256" key="1">
    <source>
        <dbReference type="SAM" id="MobiDB-lite"/>
    </source>
</evidence>
<gene>
    <name evidence="2" type="ORF">V22_22870</name>
</gene>
<dbReference type="PANTHER" id="PTHR30441">
    <property type="entry name" value="DUF748 DOMAIN-CONTAINING PROTEIN"/>
    <property type="match status" value="1"/>
</dbReference>
<dbReference type="GO" id="GO:0090313">
    <property type="term" value="P:regulation of protein targeting to membrane"/>
    <property type="evidence" value="ECO:0007669"/>
    <property type="project" value="TreeGrafter"/>
</dbReference>
<dbReference type="GO" id="GO:0005886">
    <property type="term" value="C:plasma membrane"/>
    <property type="evidence" value="ECO:0007669"/>
    <property type="project" value="TreeGrafter"/>
</dbReference>
<evidence type="ECO:0000313" key="3">
    <source>
        <dbReference type="Proteomes" id="UP000319976"/>
    </source>
</evidence>
<evidence type="ECO:0000313" key="2">
    <source>
        <dbReference type="EMBL" id="QDT65041.1"/>
    </source>
</evidence>
<organism evidence="2 3">
    <name type="scientific">Calycomorphotria hydatis</name>
    <dbReference type="NCBI Taxonomy" id="2528027"/>
    <lineage>
        <taxon>Bacteria</taxon>
        <taxon>Pseudomonadati</taxon>
        <taxon>Planctomycetota</taxon>
        <taxon>Planctomycetia</taxon>
        <taxon>Planctomycetales</taxon>
        <taxon>Planctomycetaceae</taxon>
        <taxon>Calycomorphotria</taxon>
    </lineage>
</organism>
<feature type="compositionally biased region" description="Polar residues" evidence="1">
    <location>
        <begin position="278"/>
        <end position="290"/>
    </location>
</feature>